<organism evidence="4 5">
    <name type="scientific">Kalanchoe fedtschenkoi</name>
    <name type="common">Lavender scallops</name>
    <name type="synonym">South American air plant</name>
    <dbReference type="NCBI Taxonomy" id="63787"/>
    <lineage>
        <taxon>Eukaryota</taxon>
        <taxon>Viridiplantae</taxon>
        <taxon>Streptophyta</taxon>
        <taxon>Embryophyta</taxon>
        <taxon>Tracheophyta</taxon>
        <taxon>Spermatophyta</taxon>
        <taxon>Magnoliopsida</taxon>
        <taxon>eudicotyledons</taxon>
        <taxon>Gunneridae</taxon>
        <taxon>Pentapetalae</taxon>
        <taxon>Saxifragales</taxon>
        <taxon>Crassulaceae</taxon>
        <taxon>Kalanchoe</taxon>
    </lineage>
</organism>
<keyword evidence="1 2" id="KW-0732">Signal</keyword>
<dbReference type="SMART" id="SM00856">
    <property type="entry name" value="PMEI"/>
    <property type="match status" value="1"/>
</dbReference>
<keyword evidence="5" id="KW-1185">Reference proteome</keyword>
<dbReference type="PANTHER" id="PTHR31080">
    <property type="entry name" value="PECTINESTERASE INHIBITOR-LIKE"/>
    <property type="match status" value="1"/>
</dbReference>
<dbReference type="InterPro" id="IPR035513">
    <property type="entry name" value="Invertase/methylesterase_inhib"/>
</dbReference>
<dbReference type="InterPro" id="IPR051955">
    <property type="entry name" value="PME_Inhibitor"/>
</dbReference>
<evidence type="ECO:0000256" key="2">
    <source>
        <dbReference type="SAM" id="SignalP"/>
    </source>
</evidence>
<evidence type="ECO:0000313" key="4">
    <source>
        <dbReference type="EnsemblPlants" id="Kaladp0101s0115.1.v1.1.CDS.1"/>
    </source>
</evidence>
<dbReference type="NCBIfam" id="TIGR01614">
    <property type="entry name" value="PME_inhib"/>
    <property type="match status" value="1"/>
</dbReference>
<dbReference type="Gene3D" id="1.20.140.40">
    <property type="entry name" value="Invertase/pectin methylesterase inhibitor family protein"/>
    <property type="match status" value="1"/>
</dbReference>
<evidence type="ECO:0000259" key="3">
    <source>
        <dbReference type="SMART" id="SM00856"/>
    </source>
</evidence>
<dbReference type="GO" id="GO:0046910">
    <property type="term" value="F:pectinesterase inhibitor activity"/>
    <property type="evidence" value="ECO:0007669"/>
    <property type="project" value="UniProtKB-ARBA"/>
</dbReference>
<evidence type="ECO:0000256" key="1">
    <source>
        <dbReference type="ARBA" id="ARBA00022729"/>
    </source>
</evidence>
<sequence>MARQILFSFLPLLLTIFYMSCAANPAAAAATSFIKTSCRVTRYPAVCVQSLYPFATRIGQSKRELAQTALQVSLSKARGAAVFVSRMTRLRGLKPRERGALRDCVENMGDTVDRLSQSVQELGHAERIVGEEFLFHMSNVQTWVSAALTDETTCVDGFGTAGMEGSVKAAIKGRIVQVAQVTSNALALVNRFASRH</sequence>
<feature type="domain" description="Pectinesterase inhibitor" evidence="3">
    <location>
        <begin position="29"/>
        <end position="188"/>
    </location>
</feature>
<feature type="chain" id="PRO_5029915076" description="Pectinesterase inhibitor domain-containing protein" evidence="2">
    <location>
        <begin position="23"/>
        <end position="196"/>
    </location>
</feature>
<dbReference type="Gramene" id="Kaladp0101s0115.1.v1.1">
    <property type="protein sequence ID" value="Kaladp0101s0115.1.v1.1.CDS.1"/>
    <property type="gene ID" value="Kaladp0101s0115.v1.1"/>
</dbReference>
<dbReference type="PANTHER" id="PTHR31080:SF296">
    <property type="entry name" value="OS05G0360900 PROTEIN"/>
    <property type="match status" value="1"/>
</dbReference>
<protein>
    <recommendedName>
        <fullName evidence="3">Pectinesterase inhibitor domain-containing protein</fullName>
    </recommendedName>
</protein>
<dbReference type="CDD" id="cd15798">
    <property type="entry name" value="PMEI-like_3"/>
    <property type="match status" value="1"/>
</dbReference>
<accession>A0A7N0V4U5</accession>
<dbReference type="SUPFAM" id="SSF101148">
    <property type="entry name" value="Plant invertase/pectin methylesterase inhibitor"/>
    <property type="match status" value="1"/>
</dbReference>
<dbReference type="AlphaFoldDB" id="A0A7N0V4U5"/>
<dbReference type="OMA" id="QYPSVCV"/>
<dbReference type="EnsemblPlants" id="Kaladp0101s0115.1.v1.1">
    <property type="protein sequence ID" value="Kaladp0101s0115.1.v1.1.CDS.1"/>
    <property type="gene ID" value="Kaladp0101s0115.v1.1"/>
</dbReference>
<dbReference type="FunFam" id="1.20.140.40:FF:000005">
    <property type="entry name" value="Pectin methylesterase inhibitor 1"/>
    <property type="match status" value="1"/>
</dbReference>
<name>A0A7N0V4U5_KALFE</name>
<dbReference type="InterPro" id="IPR006501">
    <property type="entry name" value="Pectinesterase_inhib_dom"/>
</dbReference>
<evidence type="ECO:0000313" key="5">
    <source>
        <dbReference type="Proteomes" id="UP000594263"/>
    </source>
</evidence>
<reference evidence="4" key="1">
    <citation type="submission" date="2021-01" db="UniProtKB">
        <authorList>
            <consortium name="EnsemblPlants"/>
        </authorList>
    </citation>
    <scope>IDENTIFICATION</scope>
</reference>
<dbReference type="Proteomes" id="UP000594263">
    <property type="component" value="Unplaced"/>
</dbReference>
<proteinExistence type="predicted"/>
<feature type="signal peptide" evidence="2">
    <location>
        <begin position="1"/>
        <end position="22"/>
    </location>
</feature>
<dbReference type="Pfam" id="PF04043">
    <property type="entry name" value="PMEI"/>
    <property type="match status" value="1"/>
</dbReference>